<reference evidence="1" key="1">
    <citation type="submission" date="2014-11" db="EMBL/GenBank/DDBJ databases">
        <authorList>
            <person name="Amaro Gonzalez C."/>
        </authorList>
    </citation>
    <scope>NUCLEOTIDE SEQUENCE</scope>
</reference>
<evidence type="ECO:0000313" key="1">
    <source>
        <dbReference type="EMBL" id="JAH43712.1"/>
    </source>
</evidence>
<dbReference type="EMBL" id="GBXM01064865">
    <property type="protein sequence ID" value="JAH43712.1"/>
    <property type="molecule type" value="Transcribed_RNA"/>
</dbReference>
<proteinExistence type="predicted"/>
<reference evidence="1" key="2">
    <citation type="journal article" date="2015" name="Fish Shellfish Immunol.">
        <title>Early steps in the European eel (Anguilla anguilla)-Vibrio vulnificus interaction in the gills: Role of the RtxA13 toxin.</title>
        <authorList>
            <person name="Callol A."/>
            <person name="Pajuelo D."/>
            <person name="Ebbesson L."/>
            <person name="Teles M."/>
            <person name="MacKenzie S."/>
            <person name="Amaro C."/>
        </authorList>
    </citation>
    <scope>NUCLEOTIDE SEQUENCE</scope>
</reference>
<dbReference type="AlphaFoldDB" id="A0A0E9SR23"/>
<name>A0A0E9SR23_ANGAN</name>
<protein>
    <submittedName>
        <fullName evidence="1">Uncharacterized protein</fullName>
    </submittedName>
</protein>
<organism evidence="1">
    <name type="scientific">Anguilla anguilla</name>
    <name type="common">European freshwater eel</name>
    <name type="synonym">Muraena anguilla</name>
    <dbReference type="NCBI Taxonomy" id="7936"/>
    <lineage>
        <taxon>Eukaryota</taxon>
        <taxon>Metazoa</taxon>
        <taxon>Chordata</taxon>
        <taxon>Craniata</taxon>
        <taxon>Vertebrata</taxon>
        <taxon>Euteleostomi</taxon>
        <taxon>Actinopterygii</taxon>
        <taxon>Neopterygii</taxon>
        <taxon>Teleostei</taxon>
        <taxon>Anguilliformes</taxon>
        <taxon>Anguillidae</taxon>
        <taxon>Anguilla</taxon>
    </lineage>
</organism>
<accession>A0A0E9SR23</accession>
<sequence length="76" mass="8129">MGCLWFLDPGYPNPATCTMSQKLKGDVCGQDPRGGVHGILGCSFGFEGDVELAGWQSGCRKKGSRMRSCLGFPSQN</sequence>